<dbReference type="AlphaFoldDB" id="A0A6A7K013"/>
<evidence type="ECO:0000256" key="1">
    <source>
        <dbReference type="ARBA" id="ARBA00022448"/>
    </source>
</evidence>
<feature type="transmembrane region" description="Helical" evidence="2">
    <location>
        <begin position="257"/>
        <end position="275"/>
    </location>
</feature>
<sequence>MKAFTVLFPVFLMLFLGYFSRKEKLLTAEQNEGAKSVVLKVLFPFLVYNVLVSSKITDNFLIHIIYVDVCWIIIYLVANHLISFTGKRYAHLSSFLLMTAEGGNVALPLYLTLVSANNAINTVTFDVGGILINFGLVPAIIAKKTSGKISPLALIKKIFTSSFMIAVILGLLANLTGFHQQVMSSQFGAVYTGAIKMITGPIMGIILFTIGYELKFDKKYFKPLFRLALVRLIGCWAIIAGFFLFFPQLMQNEAFRIGVLLYFMCPTGFPVPLQVQPLVRNSDDETFMSAFISLFLIIALVAYTIIVIFA</sequence>
<dbReference type="PANTHER" id="PTHR36838">
    <property type="entry name" value="AUXIN EFFLUX CARRIER FAMILY PROTEIN"/>
    <property type="match status" value="1"/>
</dbReference>
<dbReference type="RefSeq" id="WP_152723325.1">
    <property type="nucleotide sequence ID" value="NZ_WHOE01000014.1"/>
</dbReference>
<feature type="transmembrane region" description="Helical" evidence="2">
    <location>
        <begin position="193"/>
        <end position="212"/>
    </location>
</feature>
<organism evidence="3 4">
    <name type="scientific">Lactobacillus helveticus</name>
    <name type="common">Lactobacillus suntoryeus</name>
    <dbReference type="NCBI Taxonomy" id="1587"/>
    <lineage>
        <taxon>Bacteria</taxon>
        <taxon>Bacillati</taxon>
        <taxon>Bacillota</taxon>
        <taxon>Bacilli</taxon>
        <taxon>Lactobacillales</taxon>
        <taxon>Lactobacillaceae</taxon>
        <taxon>Lactobacillus</taxon>
    </lineage>
</organism>
<protein>
    <submittedName>
        <fullName evidence="3">Transporter</fullName>
    </submittedName>
</protein>
<reference evidence="3 4" key="1">
    <citation type="submission" date="2019-10" db="EMBL/GenBank/DDBJ databases">
        <title>Draft genome sequences of Lactobacillus strains.</title>
        <authorList>
            <person name="Cho G.-S."/>
            <person name="Fagbemigun O."/>
            <person name="Brinks E."/>
            <person name="Franz C.M.A.P."/>
        </authorList>
    </citation>
    <scope>NUCLEOTIDE SEQUENCE [LARGE SCALE GENOMIC DNA]</scope>
    <source>
        <strain evidence="3 4">313</strain>
    </source>
</reference>
<name>A0A6A7K013_LACHE</name>
<keyword evidence="2" id="KW-0472">Membrane</keyword>
<keyword evidence="2" id="KW-0812">Transmembrane</keyword>
<evidence type="ECO:0000313" key="4">
    <source>
        <dbReference type="Proteomes" id="UP000430466"/>
    </source>
</evidence>
<dbReference type="EMBL" id="WHOE01000014">
    <property type="protein sequence ID" value="MPW13796.1"/>
    <property type="molecule type" value="Genomic_DNA"/>
</dbReference>
<feature type="transmembrane region" description="Helical" evidence="2">
    <location>
        <begin position="60"/>
        <end position="78"/>
    </location>
</feature>
<dbReference type="Proteomes" id="UP000430466">
    <property type="component" value="Unassembled WGS sequence"/>
</dbReference>
<feature type="transmembrane region" description="Helical" evidence="2">
    <location>
        <begin position="287"/>
        <end position="309"/>
    </location>
</feature>
<feature type="transmembrane region" description="Helical" evidence="2">
    <location>
        <begin position="154"/>
        <end position="173"/>
    </location>
</feature>
<keyword evidence="2" id="KW-1133">Transmembrane helix</keyword>
<dbReference type="PANTHER" id="PTHR36838:SF3">
    <property type="entry name" value="TRANSPORTER AUXIN EFFLUX CARRIER EC FAMILY"/>
    <property type="match status" value="1"/>
</dbReference>
<comment type="caution">
    <text evidence="3">The sequence shown here is derived from an EMBL/GenBank/DDBJ whole genome shotgun (WGS) entry which is preliminary data.</text>
</comment>
<feature type="transmembrane region" description="Helical" evidence="2">
    <location>
        <begin position="90"/>
        <end position="111"/>
    </location>
</feature>
<feature type="transmembrane region" description="Helical" evidence="2">
    <location>
        <begin position="224"/>
        <end position="245"/>
    </location>
</feature>
<keyword evidence="1" id="KW-0813">Transport</keyword>
<accession>A0A6A7K013</accession>
<gene>
    <name evidence="3" type="ORF">GDZ32_01795</name>
</gene>
<evidence type="ECO:0000256" key="2">
    <source>
        <dbReference type="SAM" id="Phobius"/>
    </source>
</evidence>
<evidence type="ECO:0000313" key="3">
    <source>
        <dbReference type="EMBL" id="MPW13796.1"/>
    </source>
</evidence>
<proteinExistence type="predicted"/>
<feature type="transmembrane region" description="Helical" evidence="2">
    <location>
        <begin position="123"/>
        <end position="142"/>
    </location>
</feature>